<protein>
    <submittedName>
        <fullName evidence="7">D-2-hydroxyacid dehydrogenase</fullName>
    </submittedName>
</protein>
<evidence type="ECO:0000313" key="8">
    <source>
        <dbReference type="Proteomes" id="UP001465426"/>
    </source>
</evidence>
<feature type="domain" description="D-isomer specific 2-hydroxyacid dehydrogenase catalytic" evidence="5">
    <location>
        <begin position="39"/>
        <end position="322"/>
    </location>
</feature>
<dbReference type="Pfam" id="PF00389">
    <property type="entry name" value="2-Hacid_dh"/>
    <property type="match status" value="1"/>
</dbReference>
<evidence type="ECO:0000256" key="1">
    <source>
        <dbReference type="ARBA" id="ARBA00005854"/>
    </source>
</evidence>
<evidence type="ECO:0000259" key="5">
    <source>
        <dbReference type="Pfam" id="PF00389"/>
    </source>
</evidence>
<comment type="caution">
    <text evidence="7">The sequence shown here is derived from an EMBL/GenBank/DDBJ whole genome shotgun (WGS) entry which is preliminary data.</text>
</comment>
<feature type="domain" description="D-isomer specific 2-hydroxyacid dehydrogenase NAD-binding" evidence="6">
    <location>
        <begin position="114"/>
        <end position="290"/>
    </location>
</feature>
<dbReference type="InterPro" id="IPR006139">
    <property type="entry name" value="D-isomer_2_OHA_DH_cat_dom"/>
</dbReference>
<accession>A0ABV1F4W1</accession>
<dbReference type="EMBL" id="JBBMFN010000057">
    <property type="protein sequence ID" value="MEQ2467618.1"/>
    <property type="molecule type" value="Genomic_DNA"/>
</dbReference>
<keyword evidence="2 4" id="KW-0560">Oxidoreductase</keyword>
<dbReference type="PANTHER" id="PTHR43333">
    <property type="entry name" value="2-HACID_DH_C DOMAIN-CONTAINING PROTEIN"/>
    <property type="match status" value="1"/>
</dbReference>
<keyword evidence="8" id="KW-1185">Reference proteome</keyword>
<keyword evidence="3" id="KW-0520">NAD</keyword>
<evidence type="ECO:0000256" key="4">
    <source>
        <dbReference type="RuleBase" id="RU003719"/>
    </source>
</evidence>
<evidence type="ECO:0000259" key="6">
    <source>
        <dbReference type="Pfam" id="PF02826"/>
    </source>
</evidence>
<evidence type="ECO:0000256" key="2">
    <source>
        <dbReference type="ARBA" id="ARBA00023002"/>
    </source>
</evidence>
<evidence type="ECO:0000256" key="3">
    <source>
        <dbReference type="ARBA" id="ARBA00023027"/>
    </source>
</evidence>
<dbReference type="SUPFAM" id="SSF51735">
    <property type="entry name" value="NAD(P)-binding Rossmann-fold domains"/>
    <property type="match status" value="1"/>
</dbReference>
<evidence type="ECO:0000313" key="7">
    <source>
        <dbReference type="EMBL" id="MEQ2467618.1"/>
    </source>
</evidence>
<dbReference type="Gene3D" id="3.40.50.720">
    <property type="entry name" value="NAD(P)-binding Rossmann-like Domain"/>
    <property type="match status" value="2"/>
</dbReference>
<organism evidence="7 8">
    <name type="scientific">Niallia hominis</name>
    <dbReference type="NCBI Taxonomy" id="3133173"/>
    <lineage>
        <taxon>Bacteria</taxon>
        <taxon>Bacillati</taxon>
        <taxon>Bacillota</taxon>
        <taxon>Bacilli</taxon>
        <taxon>Bacillales</taxon>
        <taxon>Bacillaceae</taxon>
        <taxon>Niallia</taxon>
    </lineage>
</organism>
<dbReference type="Proteomes" id="UP001465426">
    <property type="component" value="Unassembled WGS sequence"/>
</dbReference>
<gene>
    <name evidence="7" type="ORF">WMO63_18335</name>
</gene>
<reference evidence="7 8" key="1">
    <citation type="submission" date="2024-03" db="EMBL/GenBank/DDBJ databases">
        <title>Human intestinal bacterial collection.</title>
        <authorList>
            <person name="Pauvert C."/>
            <person name="Hitch T.C.A."/>
            <person name="Clavel T."/>
        </authorList>
    </citation>
    <scope>NUCLEOTIDE SEQUENCE [LARGE SCALE GENOMIC DNA]</scope>
    <source>
        <strain evidence="7 8">CLA-SR-H024</strain>
    </source>
</reference>
<dbReference type="SUPFAM" id="SSF52283">
    <property type="entry name" value="Formate/glycerate dehydrogenase catalytic domain-like"/>
    <property type="match status" value="1"/>
</dbReference>
<comment type="similarity">
    <text evidence="1 4">Belongs to the D-isomer specific 2-hydroxyacid dehydrogenase family.</text>
</comment>
<dbReference type="InterPro" id="IPR006140">
    <property type="entry name" value="D-isomer_DH_NAD-bd"/>
</dbReference>
<proteinExistence type="inferred from homology"/>
<dbReference type="PANTHER" id="PTHR43333:SF1">
    <property type="entry name" value="D-ISOMER SPECIFIC 2-HYDROXYACID DEHYDROGENASE NAD-BINDING DOMAIN-CONTAINING PROTEIN"/>
    <property type="match status" value="1"/>
</dbReference>
<dbReference type="RefSeq" id="WP_349205176.1">
    <property type="nucleotide sequence ID" value="NZ_JBBMFN010000057.1"/>
</dbReference>
<name>A0ABV1F4W1_9BACI</name>
<dbReference type="InterPro" id="IPR036291">
    <property type="entry name" value="NAD(P)-bd_dom_sf"/>
</dbReference>
<sequence>MTNVSNMPKIYIRRTIPEKYLAQISALGAEVIVDHWEYGEPEPPISQDISDCNIVLTLGLTDTLSILKNAPNIKWVQSLSVGLDALLHEEVRKSDIVITNTKGCTSVPIAEHTIAMMAGLARGIHLMIRNQLDNRWAPTPITDLSGSTVGIIGYGEIGKQIAKRAKALDMFVIGCKKRPSKLSGEDPADKIVGLDHIDDVIAVADFLILALPSTPDTYQLINKERLAKMKESSFLINIGRGNTIEEEELIHLLNEKKIAGAALDVFEVEPLPHEHPLWEVENVIISPHNAFFSPNTINRYMEVFLENIQRFKDGKDLINVVNKQLGY</sequence>
<dbReference type="CDD" id="cd05300">
    <property type="entry name" value="2-Hacid_dh_1"/>
    <property type="match status" value="1"/>
</dbReference>
<dbReference type="Pfam" id="PF02826">
    <property type="entry name" value="2-Hacid_dh_C"/>
    <property type="match status" value="1"/>
</dbReference>